<evidence type="ECO:0000259" key="2">
    <source>
        <dbReference type="PROSITE" id="PS01186"/>
    </source>
</evidence>
<feature type="domain" description="EGF-like" evidence="2">
    <location>
        <begin position="69"/>
        <end position="80"/>
    </location>
</feature>
<accession>A0A6J4V3T1</accession>
<dbReference type="InterPro" id="IPR000742">
    <property type="entry name" value="EGF"/>
</dbReference>
<dbReference type="PROSITE" id="PS01186">
    <property type="entry name" value="EGF_2"/>
    <property type="match status" value="1"/>
</dbReference>
<proteinExistence type="predicted"/>
<feature type="compositionally biased region" description="Low complexity" evidence="1">
    <location>
        <begin position="123"/>
        <end position="138"/>
    </location>
</feature>
<evidence type="ECO:0000313" key="3">
    <source>
        <dbReference type="EMBL" id="CAA9568182.1"/>
    </source>
</evidence>
<gene>
    <name evidence="3" type="ORF">AVDCRST_MAG18-1682</name>
</gene>
<feature type="non-terminal residue" evidence="3">
    <location>
        <position position="1"/>
    </location>
</feature>
<evidence type="ECO:0000256" key="1">
    <source>
        <dbReference type="SAM" id="MobiDB-lite"/>
    </source>
</evidence>
<feature type="non-terminal residue" evidence="3">
    <location>
        <position position="187"/>
    </location>
</feature>
<organism evidence="3">
    <name type="scientific">uncultured Thermomicrobiales bacterium</name>
    <dbReference type="NCBI Taxonomy" id="1645740"/>
    <lineage>
        <taxon>Bacteria</taxon>
        <taxon>Pseudomonadati</taxon>
        <taxon>Thermomicrobiota</taxon>
        <taxon>Thermomicrobia</taxon>
        <taxon>Thermomicrobiales</taxon>
        <taxon>environmental samples</taxon>
    </lineage>
</organism>
<dbReference type="EMBL" id="CADCWN010000128">
    <property type="protein sequence ID" value="CAA9568182.1"/>
    <property type="molecule type" value="Genomic_DNA"/>
</dbReference>
<dbReference type="AlphaFoldDB" id="A0A6J4V3T1"/>
<feature type="region of interest" description="Disordered" evidence="1">
    <location>
        <begin position="118"/>
        <end position="162"/>
    </location>
</feature>
<name>A0A6J4V3T1_9BACT</name>
<reference evidence="3" key="1">
    <citation type="submission" date="2020-02" db="EMBL/GenBank/DDBJ databases">
        <authorList>
            <person name="Meier V. D."/>
        </authorList>
    </citation>
    <scope>NUCLEOTIDE SEQUENCE</scope>
    <source>
        <strain evidence="3">AVDCRST_MAG18</strain>
    </source>
</reference>
<sequence length="187" mass="20272">WQSGRRTRLSWRRITPGNPRRATRSWSWIAARRGSISRSAGSSPRTRRGWRCAIAPSRMTPASSRSVSCRCPTGWTGARCRWLSSSRTRWRGATRKPWCADRWCKSIAPACTASGARRAISTPRSVAKPVPSASSPAREVSTSSSPSPAGPRGCRSSPRSGMSCSALCVLVSIATPRPGSGFAREKI</sequence>
<protein>
    <recommendedName>
        <fullName evidence="2">EGF-like domain-containing protein</fullName>
    </recommendedName>
</protein>